<feature type="domain" description="Outer membrane protein beta-barrel" evidence="1">
    <location>
        <begin position="19"/>
        <end position="170"/>
    </location>
</feature>
<evidence type="ECO:0000313" key="3">
    <source>
        <dbReference type="Proteomes" id="UP001500968"/>
    </source>
</evidence>
<dbReference type="Proteomes" id="UP001500968">
    <property type="component" value="Unassembled WGS sequence"/>
</dbReference>
<evidence type="ECO:0000313" key="2">
    <source>
        <dbReference type="EMBL" id="GAA4035490.1"/>
    </source>
</evidence>
<comment type="caution">
    <text evidence="2">The sequence shown here is derived from an EMBL/GenBank/DDBJ whole genome shotgun (WGS) entry which is preliminary data.</text>
</comment>
<dbReference type="InterPro" id="IPR025665">
    <property type="entry name" value="Beta-barrel_OMP_2"/>
</dbReference>
<sequence>MKKIITILLLTCSVITIHAQKSKREEGIKLGIKGGLNVTNLMGDVEELSIRTSVHLGFLAEIIVSDNFSIQPELLYSGQGATVDATGGGRIKLNYVTLPVLAKFPVVKGLSLEAGPQVGFLVNSKFKTNTTNDSIDGVKTMDFSVAAGLEYELKNGVIFQGRYTLGLTNVGGTLVPENDRAFNTAIQFSVGYLF</sequence>
<gene>
    <name evidence="2" type="ORF">GCM10022386_21000</name>
</gene>
<protein>
    <submittedName>
        <fullName evidence="2">Porin family protein</fullName>
    </submittedName>
</protein>
<dbReference type="InterPro" id="IPR011250">
    <property type="entry name" value="OMP/PagP_B-barrel"/>
</dbReference>
<organism evidence="2 3">
    <name type="scientific">Flavobacterium cheonhonense</name>
    <dbReference type="NCBI Taxonomy" id="706185"/>
    <lineage>
        <taxon>Bacteria</taxon>
        <taxon>Pseudomonadati</taxon>
        <taxon>Bacteroidota</taxon>
        <taxon>Flavobacteriia</taxon>
        <taxon>Flavobacteriales</taxon>
        <taxon>Flavobacteriaceae</taxon>
        <taxon>Flavobacterium</taxon>
    </lineage>
</organism>
<dbReference type="SUPFAM" id="SSF56925">
    <property type="entry name" value="OMPA-like"/>
    <property type="match status" value="1"/>
</dbReference>
<evidence type="ECO:0000259" key="1">
    <source>
        <dbReference type="Pfam" id="PF13568"/>
    </source>
</evidence>
<name>A0ABP7U3P2_9FLAO</name>
<accession>A0ABP7U3P2</accession>
<proteinExistence type="predicted"/>
<dbReference type="EMBL" id="BAABCR010000015">
    <property type="protein sequence ID" value="GAA4035490.1"/>
    <property type="molecule type" value="Genomic_DNA"/>
</dbReference>
<keyword evidence="3" id="KW-1185">Reference proteome</keyword>
<dbReference type="RefSeq" id="WP_324689895.1">
    <property type="nucleotide sequence ID" value="NZ_BAABCR010000015.1"/>
</dbReference>
<reference evidence="3" key="1">
    <citation type="journal article" date="2019" name="Int. J. Syst. Evol. Microbiol.">
        <title>The Global Catalogue of Microorganisms (GCM) 10K type strain sequencing project: providing services to taxonomists for standard genome sequencing and annotation.</title>
        <authorList>
            <consortium name="The Broad Institute Genomics Platform"/>
            <consortium name="The Broad Institute Genome Sequencing Center for Infectious Disease"/>
            <person name="Wu L."/>
            <person name="Ma J."/>
        </authorList>
    </citation>
    <scope>NUCLEOTIDE SEQUENCE [LARGE SCALE GENOMIC DNA]</scope>
    <source>
        <strain evidence="3">JCM 17064</strain>
    </source>
</reference>
<dbReference type="Pfam" id="PF13568">
    <property type="entry name" value="OMP_b-brl_2"/>
    <property type="match status" value="1"/>
</dbReference>